<keyword evidence="1" id="KW-0812">Transmembrane</keyword>
<dbReference type="Proteomes" id="UP000075885">
    <property type="component" value="Unassembled WGS sequence"/>
</dbReference>
<dbReference type="AlphaFoldDB" id="A0A182P8C1"/>
<evidence type="ECO:0000313" key="2">
    <source>
        <dbReference type="EnsemblMetazoa" id="AEPI003174-PA"/>
    </source>
</evidence>
<dbReference type="VEuPathDB" id="VectorBase:AEPI003174"/>
<reference evidence="2" key="2">
    <citation type="submission" date="2020-05" db="UniProtKB">
        <authorList>
            <consortium name="EnsemblMetazoa"/>
        </authorList>
    </citation>
    <scope>IDENTIFICATION</scope>
    <source>
        <strain evidence="2">Epiroticus2</strain>
    </source>
</reference>
<reference evidence="3" key="1">
    <citation type="submission" date="2013-03" db="EMBL/GenBank/DDBJ databases">
        <title>The Genome Sequence of Anopheles epiroticus epiroticus2.</title>
        <authorList>
            <consortium name="The Broad Institute Genomics Platform"/>
            <person name="Neafsey D.E."/>
            <person name="Howell P."/>
            <person name="Walker B."/>
            <person name="Young S.K."/>
            <person name="Zeng Q."/>
            <person name="Gargeya S."/>
            <person name="Fitzgerald M."/>
            <person name="Haas B."/>
            <person name="Abouelleil A."/>
            <person name="Allen A.W."/>
            <person name="Alvarado L."/>
            <person name="Arachchi H.M."/>
            <person name="Berlin A.M."/>
            <person name="Chapman S.B."/>
            <person name="Gainer-Dewar J."/>
            <person name="Goldberg J."/>
            <person name="Griggs A."/>
            <person name="Gujja S."/>
            <person name="Hansen M."/>
            <person name="Howarth C."/>
            <person name="Imamovic A."/>
            <person name="Ireland A."/>
            <person name="Larimer J."/>
            <person name="McCowan C."/>
            <person name="Murphy C."/>
            <person name="Pearson M."/>
            <person name="Poon T.W."/>
            <person name="Priest M."/>
            <person name="Roberts A."/>
            <person name="Saif S."/>
            <person name="Shea T."/>
            <person name="Sisk P."/>
            <person name="Sykes S."/>
            <person name="Wortman J."/>
            <person name="Nusbaum C."/>
            <person name="Birren B."/>
        </authorList>
    </citation>
    <scope>NUCLEOTIDE SEQUENCE [LARGE SCALE GENOMIC DNA]</scope>
    <source>
        <strain evidence="3">Epiroticus2</strain>
    </source>
</reference>
<organism evidence="2 3">
    <name type="scientific">Anopheles epiroticus</name>
    <dbReference type="NCBI Taxonomy" id="199890"/>
    <lineage>
        <taxon>Eukaryota</taxon>
        <taxon>Metazoa</taxon>
        <taxon>Ecdysozoa</taxon>
        <taxon>Arthropoda</taxon>
        <taxon>Hexapoda</taxon>
        <taxon>Insecta</taxon>
        <taxon>Pterygota</taxon>
        <taxon>Neoptera</taxon>
        <taxon>Endopterygota</taxon>
        <taxon>Diptera</taxon>
        <taxon>Nematocera</taxon>
        <taxon>Culicoidea</taxon>
        <taxon>Culicidae</taxon>
        <taxon>Anophelinae</taxon>
        <taxon>Anopheles</taxon>
    </lineage>
</organism>
<dbReference type="EnsemblMetazoa" id="AEPI003174-RA">
    <property type="protein sequence ID" value="AEPI003174-PA"/>
    <property type="gene ID" value="AEPI003174"/>
</dbReference>
<evidence type="ECO:0000256" key="1">
    <source>
        <dbReference type="SAM" id="Phobius"/>
    </source>
</evidence>
<proteinExistence type="predicted"/>
<accession>A0A182P8C1</accession>
<keyword evidence="1" id="KW-0472">Membrane</keyword>
<keyword evidence="1" id="KW-1133">Transmembrane helix</keyword>
<protein>
    <submittedName>
        <fullName evidence="2">Uncharacterized protein</fullName>
    </submittedName>
</protein>
<feature type="transmembrane region" description="Helical" evidence="1">
    <location>
        <begin position="6"/>
        <end position="26"/>
    </location>
</feature>
<name>A0A182P8C1_9DIPT</name>
<sequence length="124" mass="14163">MGYTLTLSLIFIAFHIITLLLFLIVAEVSEEQQNIPSHWDSIYCNLHSLMEQLKLHNLKMQQHQQTALWSEKDMANLIKALGLTFACLKDCCNMSQQVVSMDGVKYNICASFHVLPHFYSATAQ</sequence>
<keyword evidence="3" id="KW-1185">Reference proteome</keyword>
<evidence type="ECO:0000313" key="3">
    <source>
        <dbReference type="Proteomes" id="UP000075885"/>
    </source>
</evidence>